<dbReference type="RefSeq" id="WP_089326078.1">
    <property type="nucleotide sequence ID" value="NZ_FZOR01000009.1"/>
</dbReference>
<dbReference type="InterPro" id="IPR025406">
    <property type="entry name" value="DUF4132"/>
</dbReference>
<evidence type="ECO:0000259" key="1">
    <source>
        <dbReference type="Pfam" id="PF13569"/>
    </source>
</evidence>
<evidence type="ECO:0000259" key="2">
    <source>
        <dbReference type="Pfam" id="PF24879"/>
    </source>
</evidence>
<feature type="domain" description="DUF7737" evidence="2">
    <location>
        <begin position="445"/>
        <end position="546"/>
    </location>
</feature>
<protein>
    <submittedName>
        <fullName evidence="3">Uncharacterized protein</fullName>
    </submittedName>
</protein>
<keyword evidence="4" id="KW-1185">Reference proteome</keyword>
<dbReference type="Proteomes" id="UP000198318">
    <property type="component" value="Unassembled WGS sequence"/>
</dbReference>
<dbReference type="OrthoDB" id="9763697at2"/>
<evidence type="ECO:0000313" key="4">
    <source>
        <dbReference type="Proteomes" id="UP000198318"/>
    </source>
</evidence>
<dbReference type="InterPro" id="IPR056639">
    <property type="entry name" value="DUF7737"/>
</dbReference>
<sequence>MSDDSADLRAHLDALNAPRPTRAWRRRTLELLADPAARDEVLRRVRWYATKEPDLVGGRPFSDPSLRAEPGGRGRVWAAALLGDPGVIPLLDVIVRRAAGVTREFEPSAKLAGGAVNALGEFSDPRALDVLRGLGRDVRYPGLGRQIAAAVEAAAARRGITPAQLVERGVPAHGLGRDGSLARDIGAYQAVLVIADPLTVRLTFTGADGRPLRTVPGALKVPYAAEIKELKSLVKQVRATLAAERTRIEALMAVERAWPYAEWCEYYRDHPVTGPVARGLVWEFEGTGGVWHAATPGEDVLVTVDGRALPDPPAGARVRLWHPARAFPGAVRAWRGFVTGNRMVQPFKQAFRETYRHACPSGRPAAGPGPEFDGELRRVFAEGEWRVSHHGGTRFERKTAGRWREVRPADVPPLVFSEGAREVDLFARVASLTAEEPFGVPSASAEIRGDVLRRVLPGTRIAGRCAVDGRFLVVRGELRTYKIHLDSAEVLMEPGNTRLRVEPGRRPVPKGLFLPFEDERLTQILGLAALLAADRRISDEAVLRQIRRGA</sequence>
<dbReference type="Pfam" id="PF24879">
    <property type="entry name" value="DUF7737"/>
    <property type="match status" value="1"/>
</dbReference>
<dbReference type="EMBL" id="FZOR01000009">
    <property type="protein sequence ID" value="SNS77930.1"/>
    <property type="molecule type" value="Genomic_DNA"/>
</dbReference>
<feature type="domain" description="DUF4132" evidence="1">
    <location>
        <begin position="209"/>
        <end position="356"/>
    </location>
</feature>
<proteinExistence type="predicted"/>
<name>A0A239H995_9ACTN</name>
<dbReference type="Pfam" id="PF13569">
    <property type="entry name" value="DUF4132"/>
    <property type="match status" value="1"/>
</dbReference>
<gene>
    <name evidence="3" type="ORF">SAMN05443665_100959</name>
</gene>
<evidence type="ECO:0000313" key="3">
    <source>
        <dbReference type="EMBL" id="SNS77930.1"/>
    </source>
</evidence>
<dbReference type="AlphaFoldDB" id="A0A239H995"/>
<organism evidence="3 4">
    <name type="scientific">Actinomadura meyerae</name>
    <dbReference type="NCBI Taxonomy" id="240840"/>
    <lineage>
        <taxon>Bacteria</taxon>
        <taxon>Bacillati</taxon>
        <taxon>Actinomycetota</taxon>
        <taxon>Actinomycetes</taxon>
        <taxon>Streptosporangiales</taxon>
        <taxon>Thermomonosporaceae</taxon>
        <taxon>Actinomadura</taxon>
    </lineage>
</organism>
<accession>A0A239H995</accession>
<reference evidence="3 4" key="1">
    <citation type="submission" date="2017-06" db="EMBL/GenBank/DDBJ databases">
        <authorList>
            <person name="Kim H.J."/>
            <person name="Triplett B.A."/>
        </authorList>
    </citation>
    <scope>NUCLEOTIDE SEQUENCE [LARGE SCALE GENOMIC DNA]</scope>
    <source>
        <strain evidence="3 4">DSM 44715</strain>
    </source>
</reference>